<evidence type="ECO:0000256" key="1">
    <source>
        <dbReference type="SAM" id="MobiDB-lite"/>
    </source>
</evidence>
<protein>
    <submittedName>
        <fullName evidence="2">Uncharacterized protein</fullName>
    </submittedName>
</protein>
<keyword evidence="3" id="KW-1185">Reference proteome</keyword>
<dbReference type="Proteomes" id="UP000276133">
    <property type="component" value="Unassembled WGS sequence"/>
</dbReference>
<feature type="compositionally biased region" description="Basic and acidic residues" evidence="1">
    <location>
        <begin position="32"/>
        <end position="45"/>
    </location>
</feature>
<accession>A0A3M7R3H8</accession>
<feature type="region of interest" description="Disordered" evidence="1">
    <location>
        <begin position="28"/>
        <end position="78"/>
    </location>
</feature>
<name>A0A3M7R3H8_BRAPC</name>
<feature type="compositionally biased region" description="Basic and acidic residues" evidence="1">
    <location>
        <begin position="61"/>
        <end position="78"/>
    </location>
</feature>
<sequence length="78" mass="9283">MWAEKKYFTMHILGMAYRYKLVDIPEAAKSIPIEKKNKRDGRPETQQEEEPQQQKKPTRTKPKESSFNRAKKEQTSEN</sequence>
<evidence type="ECO:0000313" key="3">
    <source>
        <dbReference type="Proteomes" id="UP000276133"/>
    </source>
</evidence>
<dbReference type="AlphaFoldDB" id="A0A3M7R3H8"/>
<reference evidence="2 3" key="1">
    <citation type="journal article" date="2018" name="Sci. Rep.">
        <title>Genomic signatures of local adaptation to the degree of environmental predictability in rotifers.</title>
        <authorList>
            <person name="Franch-Gras L."/>
            <person name="Hahn C."/>
            <person name="Garcia-Roger E.M."/>
            <person name="Carmona M.J."/>
            <person name="Serra M."/>
            <person name="Gomez A."/>
        </authorList>
    </citation>
    <scope>NUCLEOTIDE SEQUENCE [LARGE SCALE GENOMIC DNA]</scope>
    <source>
        <strain evidence="2">HYR1</strain>
    </source>
</reference>
<dbReference type="EMBL" id="REGN01004371">
    <property type="protein sequence ID" value="RNA17785.1"/>
    <property type="molecule type" value="Genomic_DNA"/>
</dbReference>
<proteinExistence type="predicted"/>
<comment type="caution">
    <text evidence="2">The sequence shown here is derived from an EMBL/GenBank/DDBJ whole genome shotgun (WGS) entry which is preliminary data.</text>
</comment>
<organism evidence="2 3">
    <name type="scientific">Brachionus plicatilis</name>
    <name type="common">Marine rotifer</name>
    <name type="synonym">Brachionus muelleri</name>
    <dbReference type="NCBI Taxonomy" id="10195"/>
    <lineage>
        <taxon>Eukaryota</taxon>
        <taxon>Metazoa</taxon>
        <taxon>Spiralia</taxon>
        <taxon>Gnathifera</taxon>
        <taxon>Rotifera</taxon>
        <taxon>Eurotatoria</taxon>
        <taxon>Monogononta</taxon>
        <taxon>Pseudotrocha</taxon>
        <taxon>Ploima</taxon>
        <taxon>Brachionidae</taxon>
        <taxon>Brachionus</taxon>
    </lineage>
</organism>
<evidence type="ECO:0000313" key="2">
    <source>
        <dbReference type="EMBL" id="RNA17785.1"/>
    </source>
</evidence>
<gene>
    <name evidence="2" type="ORF">BpHYR1_047247</name>
</gene>